<gene>
    <name evidence="1" type="ORF">CF123_17795</name>
</gene>
<accession>A0AAX2UNY8</accession>
<evidence type="ECO:0000313" key="2">
    <source>
        <dbReference type="Proteomes" id="UP000796104"/>
    </source>
</evidence>
<proteinExistence type="predicted"/>
<protein>
    <submittedName>
        <fullName evidence="1">Uncharacterized protein</fullName>
    </submittedName>
</protein>
<dbReference type="Proteomes" id="UP000796104">
    <property type="component" value="Unassembled WGS sequence"/>
</dbReference>
<name>A0AAX2UNY8_AERVE</name>
<organism evidence="1 2">
    <name type="scientific">Aeromonas veronii</name>
    <dbReference type="NCBI Taxonomy" id="654"/>
    <lineage>
        <taxon>Bacteria</taxon>
        <taxon>Pseudomonadati</taxon>
        <taxon>Pseudomonadota</taxon>
        <taxon>Gammaproteobacteria</taxon>
        <taxon>Aeromonadales</taxon>
        <taxon>Aeromonadaceae</taxon>
        <taxon>Aeromonas</taxon>
    </lineage>
</organism>
<evidence type="ECO:0000313" key="1">
    <source>
        <dbReference type="EMBL" id="TND51971.1"/>
    </source>
</evidence>
<dbReference type="EMBL" id="PDXJ01000025">
    <property type="protein sequence ID" value="TND51971.1"/>
    <property type="molecule type" value="Genomic_DNA"/>
</dbReference>
<reference evidence="1" key="2">
    <citation type="journal article" date="2019" name="PLoS ONE">
        <title>Identification and characterization of putative Aeromonas spp. T3SS effectors.</title>
        <authorList>
            <person name="Rangel L.T."/>
            <person name="Marden J."/>
            <person name="Colston S."/>
            <person name="Setubal J.C."/>
            <person name="Graf J."/>
            <person name="Gogarten J.P."/>
        </authorList>
    </citation>
    <scope>NUCLEOTIDE SEQUENCE</scope>
    <source>
        <strain evidence="1">BAQ071013-135</strain>
    </source>
</reference>
<dbReference type="AlphaFoldDB" id="A0AAX2UNY8"/>
<sequence length="107" mass="11654">MMEFIEVTMDSMDCSAEAKQFIDQCLAARPEGERLPEAAKVMAAGMDALSSTFSELLARNVTPQDLLLMLASAMDATETEHGSLLDVESKFISEMKDPAELAKPTTH</sequence>
<reference evidence="1" key="1">
    <citation type="submission" date="2017-10" db="EMBL/GenBank/DDBJ databases">
        <authorList>
            <person name="Colston S.M."/>
            <person name="Graf J."/>
        </authorList>
    </citation>
    <scope>NUCLEOTIDE SEQUENCE</scope>
    <source>
        <strain evidence="1">BAQ071013-135</strain>
    </source>
</reference>
<comment type="caution">
    <text evidence="1">The sequence shown here is derived from an EMBL/GenBank/DDBJ whole genome shotgun (WGS) entry which is preliminary data.</text>
</comment>
<dbReference type="RefSeq" id="WP_139495172.1">
    <property type="nucleotide sequence ID" value="NZ_CAWORL010000018.1"/>
</dbReference>